<dbReference type="OrthoDB" id="6379319at2759"/>
<dbReference type="InParanoid" id="A0A1V9XZX6"/>
<dbReference type="PANTHER" id="PTHR22933">
    <property type="entry name" value="FI18007P1-RELATED"/>
    <property type="match status" value="1"/>
</dbReference>
<sequence>MGVAAYPGWPTPASFEHLAATRGFLSLAAAQHSLSLPDGAQLLVGDTQSTFSCPDQYGYFADVDTDCRVFHVCNPVSHPNGLRVMQHFSFVCGNQTVFDQLSLSCAYPEDAIPCETARSFFYLNERVGQEDVDIHNENDISQAAPHVLRYAGNWAPTRERRPAPATAPSGPKTRTSLSSRNKVARHANRPSKLSPVNKDDRASRNDVSPPRAEVLNAIFPPPRKASAHKSKSKNAKVVTTRPAGETREDAPSRSPAAGSISLGSQTPPAPRAHLPVVPPPRPTPIPVNDASTKTTISRTHNPTVLATSSPPSPSTDGQTTFTVSTSDTTRLTPREPLWTFTASLPTEAPEMPTTIRLQTTTTNGPTTTGQLHSSTENELVSGRSTAGTATETPDVTGRDDRLVSTTVGPTAITEASARTTSLEDENTTNEETDPPSPTGTTAGFTDAPRSRQTPRRTSAKAKNSEALQAILSVGPRAEGATQTTSSGKKLRRRRVKTPSNVAK</sequence>
<name>A0A1V9XZX6_9ACAR</name>
<feature type="compositionally biased region" description="Polar residues" evidence="1">
    <location>
        <begin position="301"/>
        <end position="318"/>
    </location>
</feature>
<dbReference type="PANTHER" id="PTHR22933:SF43">
    <property type="entry name" value="LP10131P"/>
    <property type="match status" value="1"/>
</dbReference>
<feature type="domain" description="Chitin-binding type-2" evidence="2">
    <location>
        <begin position="50"/>
        <end position="116"/>
    </location>
</feature>
<dbReference type="SUPFAM" id="SSF57625">
    <property type="entry name" value="Invertebrate chitin-binding proteins"/>
    <property type="match status" value="1"/>
</dbReference>
<dbReference type="Pfam" id="PF01607">
    <property type="entry name" value="CBM_14"/>
    <property type="match status" value="1"/>
</dbReference>
<comment type="caution">
    <text evidence="3">The sequence shown here is derived from an EMBL/GenBank/DDBJ whole genome shotgun (WGS) entry which is preliminary data.</text>
</comment>
<evidence type="ECO:0000313" key="4">
    <source>
        <dbReference type="Proteomes" id="UP000192247"/>
    </source>
</evidence>
<feature type="region of interest" description="Disordered" evidence="1">
    <location>
        <begin position="154"/>
        <end position="270"/>
    </location>
</feature>
<dbReference type="Proteomes" id="UP000192247">
    <property type="component" value="Unassembled WGS sequence"/>
</dbReference>
<feature type="compositionally biased region" description="Acidic residues" evidence="1">
    <location>
        <begin position="422"/>
        <end position="433"/>
    </location>
</feature>
<reference evidence="3 4" key="1">
    <citation type="journal article" date="2017" name="Gigascience">
        <title>Draft genome of the honey bee ectoparasitic mite, Tropilaelaps mercedesae, is shaped by the parasitic life history.</title>
        <authorList>
            <person name="Dong X."/>
            <person name="Armstrong S.D."/>
            <person name="Xia D."/>
            <person name="Makepeace B.L."/>
            <person name="Darby A.C."/>
            <person name="Kadowaki T."/>
        </authorList>
    </citation>
    <scope>NUCLEOTIDE SEQUENCE [LARGE SCALE GENOMIC DNA]</scope>
    <source>
        <strain evidence="3">Wuxi-XJTLU</strain>
    </source>
</reference>
<dbReference type="PROSITE" id="PS50940">
    <property type="entry name" value="CHIT_BIND_II"/>
    <property type="match status" value="1"/>
</dbReference>
<dbReference type="Gene3D" id="2.170.140.10">
    <property type="entry name" value="Chitin binding domain"/>
    <property type="match status" value="1"/>
</dbReference>
<dbReference type="InterPro" id="IPR052976">
    <property type="entry name" value="Scoloptoxin-like"/>
</dbReference>
<evidence type="ECO:0000256" key="1">
    <source>
        <dbReference type="SAM" id="MobiDB-lite"/>
    </source>
</evidence>
<dbReference type="AlphaFoldDB" id="A0A1V9XZX6"/>
<feature type="compositionally biased region" description="Polar residues" evidence="1">
    <location>
        <begin position="172"/>
        <end position="181"/>
    </location>
</feature>
<evidence type="ECO:0000313" key="3">
    <source>
        <dbReference type="EMBL" id="OQR79010.1"/>
    </source>
</evidence>
<organism evidence="3 4">
    <name type="scientific">Tropilaelaps mercedesae</name>
    <dbReference type="NCBI Taxonomy" id="418985"/>
    <lineage>
        <taxon>Eukaryota</taxon>
        <taxon>Metazoa</taxon>
        <taxon>Ecdysozoa</taxon>
        <taxon>Arthropoda</taxon>
        <taxon>Chelicerata</taxon>
        <taxon>Arachnida</taxon>
        <taxon>Acari</taxon>
        <taxon>Parasitiformes</taxon>
        <taxon>Mesostigmata</taxon>
        <taxon>Gamasina</taxon>
        <taxon>Dermanyssoidea</taxon>
        <taxon>Laelapidae</taxon>
        <taxon>Tropilaelaps</taxon>
    </lineage>
</organism>
<feature type="compositionally biased region" description="Low complexity" evidence="1">
    <location>
        <begin position="319"/>
        <end position="329"/>
    </location>
</feature>
<proteinExistence type="predicted"/>
<accession>A0A1V9XZX6</accession>
<feature type="compositionally biased region" description="Basic residues" evidence="1">
    <location>
        <begin position="225"/>
        <end position="234"/>
    </location>
</feature>
<dbReference type="InterPro" id="IPR036508">
    <property type="entry name" value="Chitin-bd_dom_sf"/>
</dbReference>
<protein>
    <recommendedName>
        <fullName evidence="2">Chitin-binding type-2 domain-containing protein</fullName>
    </recommendedName>
</protein>
<dbReference type="GO" id="GO:0008061">
    <property type="term" value="F:chitin binding"/>
    <property type="evidence" value="ECO:0007669"/>
    <property type="project" value="InterPro"/>
</dbReference>
<feature type="compositionally biased region" description="Polar residues" evidence="1">
    <location>
        <begin position="370"/>
        <end position="393"/>
    </location>
</feature>
<evidence type="ECO:0000259" key="2">
    <source>
        <dbReference type="PROSITE" id="PS50940"/>
    </source>
</evidence>
<dbReference type="STRING" id="418985.A0A1V9XZX6"/>
<feature type="compositionally biased region" description="Low complexity" evidence="1">
    <location>
        <begin position="359"/>
        <end position="369"/>
    </location>
</feature>
<dbReference type="GO" id="GO:0005576">
    <property type="term" value="C:extracellular region"/>
    <property type="evidence" value="ECO:0007669"/>
    <property type="project" value="InterPro"/>
</dbReference>
<feature type="region of interest" description="Disordered" evidence="1">
    <location>
        <begin position="358"/>
        <end position="503"/>
    </location>
</feature>
<keyword evidence="4" id="KW-1185">Reference proteome</keyword>
<dbReference type="SMART" id="SM00494">
    <property type="entry name" value="ChtBD2"/>
    <property type="match status" value="1"/>
</dbReference>
<feature type="region of interest" description="Disordered" evidence="1">
    <location>
        <begin position="301"/>
        <end position="329"/>
    </location>
</feature>
<gene>
    <name evidence="3" type="ORF">BIW11_00215</name>
</gene>
<dbReference type="EMBL" id="MNPL01001588">
    <property type="protein sequence ID" value="OQR79010.1"/>
    <property type="molecule type" value="Genomic_DNA"/>
</dbReference>
<dbReference type="InterPro" id="IPR002557">
    <property type="entry name" value="Chitin-bd_dom"/>
</dbReference>